<keyword evidence="6" id="KW-0479">Metal-binding</keyword>
<dbReference type="EMBL" id="AZDA01000017">
    <property type="protein sequence ID" value="KRK40325.1"/>
    <property type="molecule type" value="Genomic_DNA"/>
</dbReference>
<feature type="binding site" description="axial binding residue" evidence="13">
    <location>
        <position position="67"/>
    </location>
    <ligand>
        <name>heme b</name>
        <dbReference type="ChEBI" id="CHEBI:60344"/>
        <label>1</label>
    </ligand>
    <ligandPart>
        <name>Fe</name>
        <dbReference type="ChEBI" id="CHEBI:18248"/>
    </ligandPart>
</feature>
<dbReference type="FunFam" id="1.20.950.20:FF:000001">
    <property type="entry name" value="Respiratory nitrate reductase subunit gamma"/>
    <property type="match status" value="1"/>
</dbReference>
<evidence type="ECO:0000256" key="10">
    <source>
        <dbReference type="ARBA" id="ARBA00023004"/>
    </source>
</evidence>
<dbReference type="GO" id="GO:0009055">
    <property type="term" value="F:electron transfer activity"/>
    <property type="evidence" value="ECO:0007669"/>
    <property type="project" value="TreeGrafter"/>
</dbReference>
<dbReference type="OrthoDB" id="9788113at2"/>
<evidence type="ECO:0000256" key="4">
    <source>
        <dbReference type="ARBA" id="ARBA00022617"/>
    </source>
</evidence>
<keyword evidence="3" id="KW-1003">Cell membrane</keyword>
<dbReference type="InterPro" id="IPR003816">
    <property type="entry name" value="Nitrate_red_gam"/>
</dbReference>
<keyword evidence="4 13" id="KW-0349">Heme</keyword>
<dbReference type="Proteomes" id="UP000051461">
    <property type="component" value="Unassembled WGS sequence"/>
</dbReference>
<feature type="binding site" description="axial binding residue" evidence="13">
    <location>
        <position position="207"/>
    </location>
    <ligand>
        <name>heme b</name>
        <dbReference type="ChEBI" id="CHEBI:60344"/>
        <label>1</label>
    </ligand>
    <ligandPart>
        <name>Fe</name>
        <dbReference type="ChEBI" id="CHEBI:18248"/>
    </ligandPart>
</feature>
<dbReference type="PANTHER" id="PTHR30598:SF3">
    <property type="entry name" value="RESPIRATORY NITRATE REDUCTASE 1 GAMMA CHAIN"/>
    <property type="match status" value="1"/>
</dbReference>
<dbReference type="GO" id="GO:0042128">
    <property type="term" value="P:nitrate assimilation"/>
    <property type="evidence" value="ECO:0007669"/>
    <property type="project" value="UniProtKB-KW"/>
</dbReference>
<keyword evidence="8 14" id="KW-1133">Transmembrane helix</keyword>
<evidence type="ECO:0000259" key="15">
    <source>
        <dbReference type="Pfam" id="PF02665"/>
    </source>
</evidence>
<dbReference type="PANTHER" id="PTHR30598">
    <property type="entry name" value="NITRATE REDUCTASE PRIVATE CHAPERONE, REDOX ENZYME MATURATION PROTEIN REMP FAMILY"/>
    <property type="match status" value="1"/>
</dbReference>
<evidence type="ECO:0000256" key="2">
    <source>
        <dbReference type="ARBA" id="ARBA00022448"/>
    </source>
</evidence>
<evidence type="ECO:0000256" key="7">
    <source>
        <dbReference type="ARBA" id="ARBA00022982"/>
    </source>
</evidence>
<feature type="transmembrane region" description="Helical" evidence="14">
    <location>
        <begin position="12"/>
        <end position="31"/>
    </location>
</feature>
<evidence type="ECO:0000256" key="3">
    <source>
        <dbReference type="ARBA" id="ARBA00022475"/>
    </source>
</evidence>
<dbReference type="NCBIfam" id="TIGR00351">
    <property type="entry name" value="narI"/>
    <property type="match status" value="1"/>
</dbReference>
<keyword evidence="2" id="KW-0813">Transport</keyword>
<dbReference type="Gene3D" id="1.20.950.20">
    <property type="entry name" value="Transmembrane di-heme cytochromes, Chain C"/>
    <property type="match status" value="1"/>
</dbReference>
<accession>A0A0R1H1J2</accession>
<evidence type="ECO:0000256" key="9">
    <source>
        <dbReference type="ARBA" id="ARBA00023002"/>
    </source>
</evidence>
<dbReference type="GO" id="GO:0009325">
    <property type="term" value="C:nitrate reductase complex"/>
    <property type="evidence" value="ECO:0007669"/>
    <property type="project" value="InterPro"/>
</dbReference>
<feature type="transmembrane region" description="Helical" evidence="14">
    <location>
        <begin position="129"/>
        <end position="149"/>
    </location>
</feature>
<dbReference type="GO" id="GO:0005886">
    <property type="term" value="C:plasma membrane"/>
    <property type="evidence" value="ECO:0007669"/>
    <property type="project" value="UniProtKB-SubCell"/>
</dbReference>
<evidence type="ECO:0000256" key="6">
    <source>
        <dbReference type="ARBA" id="ARBA00022723"/>
    </source>
</evidence>
<keyword evidence="7" id="KW-0249">Electron transport</keyword>
<dbReference type="GO" id="GO:0008940">
    <property type="term" value="F:nitrate reductase activity"/>
    <property type="evidence" value="ECO:0007669"/>
    <property type="project" value="InterPro"/>
</dbReference>
<evidence type="ECO:0000256" key="11">
    <source>
        <dbReference type="ARBA" id="ARBA00023063"/>
    </source>
</evidence>
<evidence type="ECO:0000313" key="17">
    <source>
        <dbReference type="Proteomes" id="UP000051461"/>
    </source>
</evidence>
<organism evidence="16 17">
    <name type="scientific">Loigolactobacillus bifermentans DSM 20003</name>
    <dbReference type="NCBI Taxonomy" id="1423726"/>
    <lineage>
        <taxon>Bacteria</taxon>
        <taxon>Bacillati</taxon>
        <taxon>Bacillota</taxon>
        <taxon>Bacilli</taxon>
        <taxon>Lactobacillales</taxon>
        <taxon>Lactobacillaceae</taxon>
        <taxon>Loigolactobacillus</taxon>
    </lineage>
</organism>
<sequence length="229" mass="26234">MSHPFQAFLWVVYPYFMLGSFIFGTIIRFAFFHPSITAKSSEFLEKKHLIIGSILFHVGIIGVFFGHIAGIFIPKAWTDALGITNEMYHIFALSAGGVFGLMATVGVYMLCIRRFHDHRVFHASSTGDLLVILGLTAEITLGMLSSFLISPQVPDFNYRTTIAPWARGLFMFHPDYHLMMGIPFLYKCHVFFGLLIFGAFPYTRLVHAMTVPLHYIKRRFIVYRRRPNL</sequence>
<feature type="domain" description="NarG-like" evidence="15">
    <location>
        <begin position="7"/>
        <end position="226"/>
    </location>
</feature>
<keyword evidence="17" id="KW-1185">Reference proteome</keyword>
<dbReference type="RefSeq" id="WP_057903706.1">
    <property type="nucleotide sequence ID" value="NZ_AZDA01000017.1"/>
</dbReference>
<keyword evidence="11" id="KW-0534">Nitrate assimilation</keyword>
<dbReference type="InterPro" id="IPR036197">
    <property type="entry name" value="NarG-like_sf"/>
</dbReference>
<feature type="binding site" description="axial binding residue" evidence="13">
    <location>
        <position position="57"/>
    </location>
    <ligand>
        <name>heme b</name>
        <dbReference type="ChEBI" id="CHEBI:60344"/>
        <label>1</label>
    </ligand>
    <ligandPart>
        <name>Fe</name>
        <dbReference type="ChEBI" id="CHEBI:18248"/>
    </ligandPart>
</feature>
<dbReference type="GO" id="GO:0020037">
    <property type="term" value="F:heme binding"/>
    <property type="evidence" value="ECO:0007669"/>
    <property type="project" value="TreeGrafter"/>
</dbReference>
<dbReference type="PATRIC" id="fig|1423726.3.peg.1074"/>
<dbReference type="Pfam" id="PF02665">
    <property type="entry name" value="Nitrate_red_gam"/>
    <property type="match status" value="1"/>
</dbReference>
<keyword evidence="5 14" id="KW-0812">Transmembrane</keyword>
<dbReference type="GO" id="GO:0046872">
    <property type="term" value="F:metal ion binding"/>
    <property type="evidence" value="ECO:0007669"/>
    <property type="project" value="UniProtKB-KW"/>
</dbReference>
<dbReference type="InterPro" id="IPR051936">
    <property type="entry name" value="Heme-iron_electron_transfer"/>
</dbReference>
<evidence type="ECO:0000256" key="14">
    <source>
        <dbReference type="SAM" id="Phobius"/>
    </source>
</evidence>
<evidence type="ECO:0000256" key="13">
    <source>
        <dbReference type="PIRSR" id="PIRSR603816-1"/>
    </source>
</evidence>
<dbReference type="SUPFAM" id="SSF103501">
    <property type="entry name" value="Respiratory nitrate reductase 1 gamma chain"/>
    <property type="match status" value="1"/>
</dbReference>
<evidence type="ECO:0000313" key="16">
    <source>
        <dbReference type="EMBL" id="KRK40325.1"/>
    </source>
</evidence>
<keyword evidence="10 13" id="KW-0408">Iron</keyword>
<protein>
    <submittedName>
        <fullName evidence="16">Nitrate reductase gamma subunit</fullName>
    </submittedName>
</protein>
<evidence type="ECO:0000256" key="5">
    <source>
        <dbReference type="ARBA" id="ARBA00022692"/>
    </source>
</evidence>
<proteinExistence type="predicted"/>
<feature type="transmembrane region" description="Helical" evidence="14">
    <location>
        <begin position="88"/>
        <end position="108"/>
    </location>
</feature>
<dbReference type="InterPro" id="IPR023234">
    <property type="entry name" value="NarG-like_domain"/>
</dbReference>
<feature type="transmembrane region" description="Helical" evidence="14">
    <location>
        <begin position="51"/>
        <end position="73"/>
    </location>
</feature>
<dbReference type="STRING" id="1423726.FC07_GL001040"/>
<dbReference type="AlphaFoldDB" id="A0A0R1H1J2"/>
<evidence type="ECO:0000256" key="12">
    <source>
        <dbReference type="ARBA" id="ARBA00023136"/>
    </source>
</evidence>
<feature type="binding site" description="axial binding residue" evidence="13">
    <location>
        <position position="189"/>
    </location>
    <ligand>
        <name>heme b</name>
        <dbReference type="ChEBI" id="CHEBI:60344"/>
        <label>1</label>
    </ligand>
    <ligandPart>
        <name>Fe</name>
        <dbReference type="ChEBI" id="CHEBI:18248"/>
    </ligandPart>
</feature>
<dbReference type="GO" id="GO:0019645">
    <property type="term" value="P:anaerobic electron transport chain"/>
    <property type="evidence" value="ECO:0007669"/>
    <property type="project" value="TreeGrafter"/>
</dbReference>
<name>A0A0R1H1J2_9LACO</name>
<comment type="caution">
    <text evidence="16">The sequence shown here is derived from an EMBL/GenBank/DDBJ whole genome shotgun (WGS) entry which is preliminary data.</text>
</comment>
<keyword evidence="9" id="KW-0560">Oxidoreductase</keyword>
<keyword evidence="12 14" id="KW-0472">Membrane</keyword>
<comment type="subcellular location">
    <subcellularLocation>
        <location evidence="1">Cell membrane</location>
        <topology evidence="1">Multi-pass membrane protein</topology>
    </subcellularLocation>
</comment>
<reference evidence="16 17" key="1">
    <citation type="journal article" date="2015" name="Genome Announc.">
        <title>Expanding the biotechnology potential of lactobacilli through comparative genomics of 213 strains and associated genera.</title>
        <authorList>
            <person name="Sun Z."/>
            <person name="Harris H.M."/>
            <person name="McCann A."/>
            <person name="Guo C."/>
            <person name="Argimon S."/>
            <person name="Zhang W."/>
            <person name="Yang X."/>
            <person name="Jeffery I.B."/>
            <person name="Cooney J.C."/>
            <person name="Kagawa T.F."/>
            <person name="Liu W."/>
            <person name="Song Y."/>
            <person name="Salvetti E."/>
            <person name="Wrobel A."/>
            <person name="Rasinkangas P."/>
            <person name="Parkhill J."/>
            <person name="Rea M.C."/>
            <person name="O'Sullivan O."/>
            <person name="Ritari J."/>
            <person name="Douillard F.P."/>
            <person name="Paul Ross R."/>
            <person name="Yang R."/>
            <person name="Briner A.E."/>
            <person name="Felis G.E."/>
            <person name="de Vos W.M."/>
            <person name="Barrangou R."/>
            <person name="Klaenhammer T.R."/>
            <person name="Caufield P.W."/>
            <person name="Cui Y."/>
            <person name="Zhang H."/>
            <person name="O'Toole P.W."/>
        </authorList>
    </citation>
    <scope>NUCLEOTIDE SEQUENCE [LARGE SCALE GENOMIC DNA]</scope>
    <source>
        <strain evidence="16 17">DSM 20003</strain>
    </source>
</reference>
<evidence type="ECO:0000256" key="8">
    <source>
        <dbReference type="ARBA" id="ARBA00022989"/>
    </source>
</evidence>
<gene>
    <name evidence="16" type="ORF">FC07_GL001040</name>
</gene>
<evidence type="ECO:0000256" key="1">
    <source>
        <dbReference type="ARBA" id="ARBA00004651"/>
    </source>
</evidence>